<dbReference type="SUPFAM" id="SSF52540">
    <property type="entry name" value="P-loop containing nucleoside triphosphate hydrolases"/>
    <property type="match status" value="1"/>
</dbReference>
<gene>
    <name evidence="5" type="ORF">FHE74_07365</name>
</gene>
<dbReference type="PANTHER" id="PTHR42788:SF13">
    <property type="entry name" value="ALIPHATIC SULFONATES IMPORT ATP-BINDING PROTEIN SSUB"/>
    <property type="match status" value="1"/>
</dbReference>
<keyword evidence="2" id="KW-0547">Nucleotide-binding</keyword>
<comment type="caution">
    <text evidence="5">The sequence shown here is derived from an EMBL/GenBank/DDBJ whole genome shotgun (WGS) entry which is preliminary data.</text>
</comment>
<dbReference type="GO" id="GO:0005524">
    <property type="term" value="F:ATP binding"/>
    <property type="evidence" value="ECO:0007669"/>
    <property type="project" value="UniProtKB-KW"/>
</dbReference>
<dbReference type="PROSITE" id="PS00211">
    <property type="entry name" value="ABC_TRANSPORTER_1"/>
    <property type="match status" value="1"/>
</dbReference>
<dbReference type="InterPro" id="IPR050166">
    <property type="entry name" value="ABC_transporter_ATP-bind"/>
</dbReference>
<dbReference type="GO" id="GO:0016887">
    <property type="term" value="F:ATP hydrolysis activity"/>
    <property type="evidence" value="ECO:0007669"/>
    <property type="project" value="InterPro"/>
</dbReference>
<evidence type="ECO:0000313" key="5">
    <source>
        <dbReference type="EMBL" id="TNL96831.1"/>
    </source>
</evidence>
<dbReference type="SMART" id="SM00382">
    <property type="entry name" value="AAA"/>
    <property type="match status" value="1"/>
</dbReference>
<dbReference type="Proteomes" id="UP000312032">
    <property type="component" value="Unassembled WGS sequence"/>
</dbReference>
<dbReference type="Pfam" id="PF00005">
    <property type="entry name" value="ABC_tran"/>
    <property type="match status" value="1"/>
</dbReference>
<protein>
    <submittedName>
        <fullName evidence="5">ABC transporter ATP-binding protein</fullName>
    </submittedName>
</protein>
<dbReference type="AlphaFoldDB" id="A0A5C4U2L5"/>
<reference evidence="5 6" key="1">
    <citation type="submission" date="2019-06" db="EMBL/GenBank/DDBJ databases">
        <authorList>
            <person name="Li J."/>
        </authorList>
    </citation>
    <scope>NUCLEOTIDE SEQUENCE [LARGE SCALE GENOMIC DNA]</scope>
    <source>
        <strain evidence="5 6">LMG 28165</strain>
    </source>
</reference>
<dbReference type="InterPro" id="IPR027417">
    <property type="entry name" value="P-loop_NTPase"/>
</dbReference>
<dbReference type="PANTHER" id="PTHR42788">
    <property type="entry name" value="TAURINE IMPORT ATP-BINDING PROTEIN-RELATED"/>
    <property type="match status" value="1"/>
</dbReference>
<dbReference type="InterPro" id="IPR003439">
    <property type="entry name" value="ABC_transporter-like_ATP-bd"/>
</dbReference>
<dbReference type="EMBL" id="VDHJ01000009">
    <property type="protein sequence ID" value="TNL96831.1"/>
    <property type="molecule type" value="Genomic_DNA"/>
</dbReference>
<evidence type="ECO:0000256" key="3">
    <source>
        <dbReference type="ARBA" id="ARBA00022840"/>
    </source>
</evidence>
<keyword evidence="3 5" id="KW-0067">ATP-binding</keyword>
<name>A0A5C4U2L5_9CORY</name>
<keyword evidence="1" id="KW-0813">Transport</keyword>
<evidence type="ECO:0000313" key="6">
    <source>
        <dbReference type="Proteomes" id="UP000312032"/>
    </source>
</evidence>
<dbReference type="Gene3D" id="3.40.50.300">
    <property type="entry name" value="P-loop containing nucleotide triphosphate hydrolases"/>
    <property type="match status" value="1"/>
</dbReference>
<evidence type="ECO:0000256" key="2">
    <source>
        <dbReference type="ARBA" id="ARBA00022741"/>
    </source>
</evidence>
<dbReference type="OrthoDB" id="8773773at2"/>
<organism evidence="5 6">
    <name type="scientific">Corynebacterium tapiri</name>
    <dbReference type="NCBI Taxonomy" id="1448266"/>
    <lineage>
        <taxon>Bacteria</taxon>
        <taxon>Bacillati</taxon>
        <taxon>Actinomycetota</taxon>
        <taxon>Actinomycetes</taxon>
        <taxon>Mycobacteriales</taxon>
        <taxon>Corynebacteriaceae</taxon>
        <taxon>Corynebacterium</taxon>
    </lineage>
</organism>
<dbReference type="InterPro" id="IPR017871">
    <property type="entry name" value="ABC_transporter-like_CS"/>
</dbReference>
<evidence type="ECO:0000256" key="1">
    <source>
        <dbReference type="ARBA" id="ARBA00022448"/>
    </source>
</evidence>
<dbReference type="PROSITE" id="PS50893">
    <property type="entry name" value="ABC_TRANSPORTER_2"/>
    <property type="match status" value="1"/>
</dbReference>
<dbReference type="InterPro" id="IPR003593">
    <property type="entry name" value="AAA+_ATPase"/>
</dbReference>
<evidence type="ECO:0000259" key="4">
    <source>
        <dbReference type="PROSITE" id="PS50893"/>
    </source>
</evidence>
<accession>A0A5C4U2L5</accession>
<keyword evidence="6" id="KW-1185">Reference proteome</keyword>
<proteinExistence type="predicted"/>
<sequence length="254" mass="28144">MTKHLSFDHVTKSYGDTHVIADTSIDIAEGEFVCLLGPSGSGKSTLLNMIAGLDFPTTGEVQALGNTITGPDPERGLVFQDHALLPWKTARGNIEFGLRAARRLSAADRRTRALEYLRKVGLEHAADRRPSQLSGGMQQRVGLARAFAVDSRILLLDEPFGALDALTRRQLQALLLEVWSHTDSPRTVLMVTHDVDEAVLLADRILVMSHGPQAHLVEDLRVDIPRPRFSLSPENESHADQLRHHLLQLLEQEH</sequence>
<dbReference type="RefSeq" id="WP_139465860.1">
    <property type="nucleotide sequence ID" value="NZ_VDHJ01000009.1"/>
</dbReference>
<dbReference type="CDD" id="cd03293">
    <property type="entry name" value="ABC_NrtD_SsuB_transporters"/>
    <property type="match status" value="1"/>
</dbReference>
<feature type="domain" description="ABC transporter" evidence="4">
    <location>
        <begin position="5"/>
        <end position="235"/>
    </location>
</feature>